<dbReference type="CDD" id="cd04301">
    <property type="entry name" value="NAT_SF"/>
    <property type="match status" value="1"/>
</dbReference>
<dbReference type="Pfam" id="PF13508">
    <property type="entry name" value="Acetyltransf_7"/>
    <property type="match status" value="1"/>
</dbReference>
<proteinExistence type="predicted"/>
<dbReference type="GO" id="GO:0016747">
    <property type="term" value="F:acyltransferase activity, transferring groups other than amino-acyl groups"/>
    <property type="evidence" value="ECO:0007669"/>
    <property type="project" value="InterPro"/>
</dbReference>
<dbReference type="InterPro" id="IPR000182">
    <property type="entry name" value="GNAT_dom"/>
</dbReference>
<accession>A0A9W8J5A7</accession>
<dbReference type="EMBL" id="JANBPK010000920">
    <property type="protein sequence ID" value="KAJ2928726.1"/>
    <property type="molecule type" value="Genomic_DNA"/>
</dbReference>
<gene>
    <name evidence="2" type="ORF">H1R20_g8375</name>
</gene>
<dbReference type="SUPFAM" id="SSF55729">
    <property type="entry name" value="Acyl-CoA N-acyltransferases (Nat)"/>
    <property type="match status" value="1"/>
</dbReference>
<organism evidence="2 3">
    <name type="scientific">Candolleomyces eurysporus</name>
    <dbReference type="NCBI Taxonomy" id="2828524"/>
    <lineage>
        <taxon>Eukaryota</taxon>
        <taxon>Fungi</taxon>
        <taxon>Dikarya</taxon>
        <taxon>Basidiomycota</taxon>
        <taxon>Agaricomycotina</taxon>
        <taxon>Agaricomycetes</taxon>
        <taxon>Agaricomycetidae</taxon>
        <taxon>Agaricales</taxon>
        <taxon>Agaricineae</taxon>
        <taxon>Psathyrellaceae</taxon>
        <taxon>Candolleomyces</taxon>
    </lineage>
</organism>
<dbReference type="OrthoDB" id="61113at2759"/>
<comment type="caution">
    <text evidence="2">The sequence shown here is derived from an EMBL/GenBank/DDBJ whole genome shotgun (WGS) entry which is preliminary data.</text>
</comment>
<keyword evidence="3" id="KW-1185">Reference proteome</keyword>
<evidence type="ECO:0000313" key="2">
    <source>
        <dbReference type="EMBL" id="KAJ2928726.1"/>
    </source>
</evidence>
<dbReference type="AlphaFoldDB" id="A0A9W8J5A7"/>
<dbReference type="InterPro" id="IPR016181">
    <property type="entry name" value="Acyl_CoA_acyltransferase"/>
</dbReference>
<feature type="domain" description="N-acetyltransferase" evidence="1">
    <location>
        <begin position="147"/>
        <end position="197"/>
    </location>
</feature>
<dbReference type="Gene3D" id="3.40.630.30">
    <property type="match status" value="1"/>
</dbReference>
<dbReference type="PANTHER" id="PTHR42791:SF1">
    <property type="entry name" value="N-ACETYLTRANSFERASE DOMAIN-CONTAINING PROTEIN"/>
    <property type="match status" value="1"/>
</dbReference>
<protein>
    <recommendedName>
        <fullName evidence="1">N-acetyltransferase domain-containing protein</fullName>
    </recommendedName>
</protein>
<reference evidence="2" key="1">
    <citation type="submission" date="2022-06" db="EMBL/GenBank/DDBJ databases">
        <title>Genome Sequence of Candolleomyces eurysporus.</title>
        <authorList>
            <person name="Buettner E."/>
        </authorList>
    </citation>
    <scope>NUCLEOTIDE SEQUENCE</scope>
    <source>
        <strain evidence="2">VTCC 930004</strain>
    </source>
</reference>
<evidence type="ECO:0000313" key="3">
    <source>
        <dbReference type="Proteomes" id="UP001140091"/>
    </source>
</evidence>
<dbReference type="PANTHER" id="PTHR42791">
    <property type="entry name" value="GNAT FAMILY ACETYLTRANSFERASE"/>
    <property type="match status" value="1"/>
</dbReference>
<name>A0A9W8J5A7_9AGAR</name>
<sequence>MVAVHLLENPSDAQIESITQLLLRAHEGQLIVAMMSDSNRAIEEKWHRLGVRAGALEGKIWVVFDPDQSKERGDEDSSIVSVVVAFGPGVMPMGSEAQRALGLVDYLTSLSPENLQWRNQTYSPLVEKSIDESIGQQKPVDSWLPILVATDPEHQKRGYATALIRELQKTASADNTGVFLTTWNKDLESYYQYLGFEVASQIEIPSPLRNWIHRNMLWEDNSSLKAA</sequence>
<dbReference type="InterPro" id="IPR052523">
    <property type="entry name" value="Trichothecene_AcTrans"/>
</dbReference>
<dbReference type="Proteomes" id="UP001140091">
    <property type="component" value="Unassembled WGS sequence"/>
</dbReference>
<evidence type="ECO:0000259" key="1">
    <source>
        <dbReference type="Pfam" id="PF13508"/>
    </source>
</evidence>
<feature type="non-terminal residue" evidence="2">
    <location>
        <position position="227"/>
    </location>
</feature>